<dbReference type="HOGENOM" id="CLU_2605544_0_0_1"/>
<reference evidence="1 2" key="1">
    <citation type="submission" date="2014-04" db="EMBL/GenBank/DDBJ databases">
        <title>Evolutionary Origins and Diversification of the Mycorrhizal Mutualists.</title>
        <authorList>
            <consortium name="DOE Joint Genome Institute"/>
            <consortium name="Mycorrhizal Genomics Consortium"/>
            <person name="Kohler A."/>
            <person name="Kuo A."/>
            <person name="Nagy L.G."/>
            <person name="Floudas D."/>
            <person name="Copeland A."/>
            <person name="Barry K.W."/>
            <person name="Cichocki N."/>
            <person name="Veneault-Fourrey C."/>
            <person name="LaButti K."/>
            <person name="Lindquist E.A."/>
            <person name="Lipzen A."/>
            <person name="Lundell T."/>
            <person name="Morin E."/>
            <person name="Murat C."/>
            <person name="Riley R."/>
            <person name="Ohm R."/>
            <person name="Sun H."/>
            <person name="Tunlid A."/>
            <person name="Henrissat B."/>
            <person name="Grigoriev I.V."/>
            <person name="Hibbett D.S."/>
            <person name="Martin F."/>
        </authorList>
    </citation>
    <scope>NUCLEOTIDE SEQUENCE [LARGE SCALE GENOMIC DNA]</scope>
    <source>
        <strain evidence="1 2">Koide BX008</strain>
    </source>
</reference>
<name>A0A0C2WW98_AMAMK</name>
<keyword evidence="2" id="KW-1185">Reference proteome</keyword>
<protein>
    <submittedName>
        <fullName evidence="1">Uncharacterized protein</fullName>
    </submittedName>
</protein>
<proteinExistence type="predicted"/>
<dbReference type="EMBL" id="KN818295">
    <property type="protein sequence ID" value="KIL60623.1"/>
    <property type="molecule type" value="Genomic_DNA"/>
</dbReference>
<dbReference type="AlphaFoldDB" id="A0A0C2WW98"/>
<gene>
    <name evidence="1" type="ORF">M378DRAFT_167854</name>
</gene>
<accession>A0A0C2WW98</accession>
<dbReference type="Proteomes" id="UP000054549">
    <property type="component" value="Unassembled WGS sequence"/>
</dbReference>
<dbReference type="InParanoid" id="A0A0C2WW98"/>
<evidence type="ECO:0000313" key="2">
    <source>
        <dbReference type="Proteomes" id="UP000054549"/>
    </source>
</evidence>
<sequence>MTLTSSCTSIECSIQGSFTASISEMPSFPPTLNDIFTAFDSKYTSKRNHSPAIFIHNITNFISIGIATDDDDDTGSTPA</sequence>
<evidence type="ECO:0000313" key="1">
    <source>
        <dbReference type="EMBL" id="KIL60623.1"/>
    </source>
</evidence>
<organism evidence="1 2">
    <name type="scientific">Amanita muscaria (strain Koide BX008)</name>
    <dbReference type="NCBI Taxonomy" id="946122"/>
    <lineage>
        <taxon>Eukaryota</taxon>
        <taxon>Fungi</taxon>
        <taxon>Dikarya</taxon>
        <taxon>Basidiomycota</taxon>
        <taxon>Agaricomycotina</taxon>
        <taxon>Agaricomycetes</taxon>
        <taxon>Agaricomycetidae</taxon>
        <taxon>Agaricales</taxon>
        <taxon>Pluteineae</taxon>
        <taxon>Amanitaceae</taxon>
        <taxon>Amanita</taxon>
    </lineage>
</organism>